<keyword evidence="2" id="KW-1185">Reference proteome</keyword>
<dbReference type="SUPFAM" id="SSF63829">
    <property type="entry name" value="Calcium-dependent phosphotriesterase"/>
    <property type="match status" value="1"/>
</dbReference>
<organism evidence="1 2">
    <name type="scientific">Paludisphaera mucosa</name>
    <dbReference type="NCBI Taxonomy" id="3030827"/>
    <lineage>
        <taxon>Bacteria</taxon>
        <taxon>Pseudomonadati</taxon>
        <taxon>Planctomycetota</taxon>
        <taxon>Planctomycetia</taxon>
        <taxon>Isosphaerales</taxon>
        <taxon>Isosphaeraceae</taxon>
        <taxon>Paludisphaera</taxon>
    </lineage>
</organism>
<dbReference type="PANTHER" id="PTHR35580">
    <property type="entry name" value="CELL SURFACE GLYCOPROTEIN (S-LAYER PROTEIN)-LIKE PROTEIN"/>
    <property type="match status" value="1"/>
</dbReference>
<name>A0ABT6FIR2_9BACT</name>
<dbReference type="Gene3D" id="2.60.40.3440">
    <property type="match status" value="1"/>
</dbReference>
<gene>
    <name evidence="1" type="ORF">PZE19_26135</name>
</gene>
<proteinExistence type="predicted"/>
<dbReference type="InterPro" id="IPR052918">
    <property type="entry name" value="Motility_Chemotaxis_Reg"/>
</dbReference>
<comment type="caution">
    <text evidence="1">The sequence shown here is derived from an EMBL/GenBank/DDBJ whole genome shotgun (WGS) entry which is preliminary data.</text>
</comment>
<protein>
    <submittedName>
        <fullName evidence="1">Ig-like domain-containing protein</fullName>
    </submittedName>
</protein>
<sequence length="873" mass="92262">MLYKAPFAVVKPRRRPSRPPVFEVLEDRTVLSTVADFESGFALGGQGAVTIREAAGTDGPWVVGSFTGTIDFDPGEGVFALTSAGGEDAFLASYDRMGRLRWARSFGGPGDDRINDVKLDDRHFGLNQQYIVVVGAFSGSVEFGPGYGTTLLTSEGGTDAFLAQFAVADGSLHWARGFGGPGDDEATGLALAWDHLFVVGSFRGTANFDPGLRLAGSPRTMTSAGGADVFYVDLARDGSWWYSSAARAGGPGDDGAVAASESRILGTFEGTADLSFGDGIDLRWISEGPMLRTSAGGRDGFVVTFWGVGDPRTLRTFGGPGDDRPTDLAEIDYRYTTPPRPSYYYISGAFEGRVDFGGPDGAGIRTSAGGADGFLARYDESTDALDWVAAAGGQGDDAVEAITAHVLSVWATGGFTGDVDFDPGAGVRTLRDAGRGSAFLWCLEPSGKVELARSMGGDGASWGVGLPTLNFKSFVLGRFEGAVDVDPSPTGSRVLTSIGRSAAFVAKFVDTPDMIPIAVDDMYRVEAGGVLTVWPTPGPRIGLLANDFARVGSGFVTMGTVSDLRHGSISTGYQGEFRYTPSAGFVGTDSFTYQVHDGDLASNVATVYFTVVEPGEGPPPESPALYLEGEGRGVWTWSAAGFHQINTDDPEAIAASADGTLFLDFGPRGLWFWSEGAYRKLNDADPQTIAAGPGGSLAVDYGSFGLWIGNGWIRPINAADPEGLAFGPDGTLFIDYGPYGLWRWREGYGFRQLNAANPEGLAGGPGGVLYVDYGVYGLWDWRDGSGFRQLNSGNPQALAASPDGSLYLDFGPYGLWRRDRDAVLTKLDSDDPREIMVDLVGALVVDLGPRGLFRWADGGFEPLAAVWDLDAGA</sequence>
<dbReference type="EMBL" id="JARRAG010000002">
    <property type="protein sequence ID" value="MDG3007258.1"/>
    <property type="molecule type" value="Genomic_DNA"/>
</dbReference>
<evidence type="ECO:0000313" key="2">
    <source>
        <dbReference type="Proteomes" id="UP001216907"/>
    </source>
</evidence>
<evidence type="ECO:0000313" key="1">
    <source>
        <dbReference type="EMBL" id="MDG3007258.1"/>
    </source>
</evidence>
<dbReference type="Pfam" id="PF17963">
    <property type="entry name" value="Big_9"/>
    <property type="match status" value="1"/>
</dbReference>
<accession>A0ABT6FIR2</accession>
<dbReference type="PANTHER" id="PTHR35580:SF1">
    <property type="entry name" value="PHYTASE-LIKE DOMAIN-CONTAINING PROTEIN"/>
    <property type="match status" value="1"/>
</dbReference>
<dbReference type="RefSeq" id="WP_277863543.1">
    <property type="nucleotide sequence ID" value="NZ_JARRAG010000002.1"/>
</dbReference>
<reference evidence="1 2" key="1">
    <citation type="submission" date="2023-03" db="EMBL/GenBank/DDBJ databases">
        <title>Paludisphaera mucosa sp. nov. a novel planctomycete from northern fen.</title>
        <authorList>
            <person name="Ivanova A."/>
        </authorList>
    </citation>
    <scope>NUCLEOTIDE SEQUENCE [LARGE SCALE GENOMIC DNA]</scope>
    <source>
        <strain evidence="1 2">Pla2</strain>
    </source>
</reference>
<dbReference type="Proteomes" id="UP001216907">
    <property type="component" value="Unassembled WGS sequence"/>
</dbReference>